<dbReference type="Proteomes" id="UP000717624">
    <property type="component" value="Unassembled WGS sequence"/>
</dbReference>
<dbReference type="RefSeq" id="WP_204518948.1">
    <property type="nucleotide sequence ID" value="NZ_BAABIN010000012.1"/>
</dbReference>
<reference evidence="1" key="1">
    <citation type="submission" date="2021-01" db="EMBL/GenBank/DDBJ databases">
        <title>Genomic Encyclopedia of Type Strains, Phase IV (KMG-IV): sequencing the most valuable type-strain genomes for metagenomic binning, comparative biology and taxonomic classification.</title>
        <authorList>
            <person name="Goeker M."/>
        </authorList>
    </citation>
    <scope>NUCLEOTIDE SEQUENCE</scope>
    <source>
        <strain evidence="1">DSM 25523</strain>
    </source>
</reference>
<dbReference type="EMBL" id="JAFBEB010000010">
    <property type="protein sequence ID" value="MBM7591227.1"/>
    <property type="molecule type" value="Genomic_DNA"/>
</dbReference>
<evidence type="ECO:0000313" key="2">
    <source>
        <dbReference type="Proteomes" id="UP000717624"/>
    </source>
</evidence>
<gene>
    <name evidence="1" type="ORF">JOD01_002854</name>
</gene>
<protein>
    <submittedName>
        <fullName evidence="1">Uncharacterized protein</fullName>
    </submittedName>
</protein>
<accession>A0A939BSY4</accession>
<comment type="caution">
    <text evidence="1">The sequence shown here is derived from an EMBL/GenBank/DDBJ whole genome shotgun (WGS) entry which is preliminary data.</text>
</comment>
<evidence type="ECO:0000313" key="1">
    <source>
        <dbReference type="EMBL" id="MBM7591227.1"/>
    </source>
</evidence>
<organism evidence="1 2">
    <name type="scientific">Brevibacillus fulvus</name>
    <dbReference type="NCBI Taxonomy" id="1125967"/>
    <lineage>
        <taxon>Bacteria</taxon>
        <taxon>Bacillati</taxon>
        <taxon>Bacillota</taxon>
        <taxon>Bacilli</taxon>
        <taxon>Bacillales</taxon>
        <taxon>Paenibacillaceae</taxon>
        <taxon>Brevibacillus</taxon>
    </lineage>
</organism>
<proteinExistence type="predicted"/>
<name>A0A939BSY4_9BACL</name>
<dbReference type="AlphaFoldDB" id="A0A939BSY4"/>
<keyword evidence="2" id="KW-1185">Reference proteome</keyword>
<sequence length="79" mass="9458">MIREYAEVKYRQRIDPQQPKPRVKTKIKPLPARGIRQLLREIERHGHDLVSISRMTKDEYLARKDELAKKRELKAHDKG</sequence>